<dbReference type="PRINTS" id="PR00081">
    <property type="entry name" value="GDHRDH"/>
</dbReference>
<dbReference type="InterPro" id="IPR057326">
    <property type="entry name" value="KR_dom"/>
</dbReference>
<dbReference type="SUPFAM" id="SSF51735">
    <property type="entry name" value="NAD(P)-binding Rossmann-fold domains"/>
    <property type="match status" value="1"/>
</dbReference>
<gene>
    <name evidence="5" type="ORF">GCU68_03310</name>
</gene>
<proteinExistence type="inferred from homology"/>
<comment type="similarity">
    <text evidence="1 3">Belongs to the short-chain dehydrogenases/reductases (SDR) family.</text>
</comment>
<dbReference type="GO" id="GO:0016491">
    <property type="term" value="F:oxidoreductase activity"/>
    <property type="evidence" value="ECO:0007669"/>
    <property type="project" value="UniProtKB-KW"/>
</dbReference>
<dbReference type="PRINTS" id="PR00080">
    <property type="entry name" value="SDRFAMILY"/>
</dbReference>
<evidence type="ECO:0000313" key="6">
    <source>
        <dbReference type="Proteomes" id="UP000326170"/>
    </source>
</evidence>
<sequence length="243" mass="26038">MTTLEDDVIVVTGASRGLGRAMAERFAEEGARVVLTARNGEQLDAVAAELPGESLVVPADVRDSDDVERVIDRTIEAFGRLDTLVNNAGVSLLHKADHDELSDITEDEWDRVLEVNLKGVFLFTRAAVPHLYEQGHGTIINISSGLGRRAIPGAAAYVSSKWGLEGLTRATALESESYGVTVNGLDPGGRVNTDIWAHLPAAEREEILQPDVMNDAAVLLAAQGPDGVTGESMTAQEWEQRLG</sequence>
<dbReference type="CDD" id="cd05233">
    <property type="entry name" value="SDR_c"/>
    <property type="match status" value="1"/>
</dbReference>
<dbReference type="PANTHER" id="PTHR43669">
    <property type="entry name" value="5-KETO-D-GLUCONATE 5-REDUCTASE"/>
    <property type="match status" value="1"/>
</dbReference>
<keyword evidence="6" id="KW-1185">Reference proteome</keyword>
<evidence type="ECO:0000313" key="5">
    <source>
        <dbReference type="EMBL" id="QFU81656.1"/>
    </source>
</evidence>
<evidence type="ECO:0000259" key="4">
    <source>
        <dbReference type="SMART" id="SM00822"/>
    </source>
</evidence>
<dbReference type="KEGG" id="nas:GCU68_03310"/>
<evidence type="ECO:0000256" key="1">
    <source>
        <dbReference type="ARBA" id="ARBA00006484"/>
    </source>
</evidence>
<dbReference type="AlphaFoldDB" id="A0A5P9P0V0"/>
<dbReference type="InterPro" id="IPR020904">
    <property type="entry name" value="Sc_DH/Rdtase_CS"/>
</dbReference>
<dbReference type="FunFam" id="3.40.50.720:FF:000084">
    <property type="entry name" value="Short-chain dehydrogenase reductase"/>
    <property type="match status" value="1"/>
</dbReference>
<keyword evidence="2" id="KW-0560">Oxidoreductase</keyword>
<dbReference type="Gene3D" id="3.40.50.720">
    <property type="entry name" value="NAD(P)-binding Rossmann-like Domain"/>
    <property type="match status" value="1"/>
</dbReference>
<organism evidence="5 6">
    <name type="scientific">Natronorubrum aibiense</name>
    <dbReference type="NCBI Taxonomy" id="348826"/>
    <lineage>
        <taxon>Archaea</taxon>
        <taxon>Methanobacteriati</taxon>
        <taxon>Methanobacteriota</taxon>
        <taxon>Stenosarchaea group</taxon>
        <taxon>Halobacteria</taxon>
        <taxon>Halobacteriales</taxon>
        <taxon>Natrialbaceae</taxon>
        <taxon>Natronorubrum</taxon>
    </lineage>
</organism>
<name>A0A5P9P0V0_9EURY</name>
<dbReference type="PROSITE" id="PS00061">
    <property type="entry name" value="ADH_SHORT"/>
    <property type="match status" value="1"/>
</dbReference>
<dbReference type="Proteomes" id="UP000326170">
    <property type="component" value="Chromosome"/>
</dbReference>
<evidence type="ECO:0000256" key="2">
    <source>
        <dbReference type="ARBA" id="ARBA00023002"/>
    </source>
</evidence>
<dbReference type="InterPro" id="IPR036291">
    <property type="entry name" value="NAD(P)-bd_dom_sf"/>
</dbReference>
<dbReference type="RefSeq" id="WP_152939037.1">
    <property type="nucleotide sequence ID" value="NZ_CP045488.1"/>
</dbReference>
<dbReference type="GeneID" id="42300045"/>
<protein>
    <submittedName>
        <fullName evidence="5">SDR family NAD(P)-dependent oxidoreductase</fullName>
    </submittedName>
</protein>
<accession>A0A5P9P0V0</accession>
<dbReference type="SMART" id="SM00822">
    <property type="entry name" value="PKS_KR"/>
    <property type="match status" value="1"/>
</dbReference>
<dbReference type="EMBL" id="CP045488">
    <property type="protein sequence ID" value="QFU81656.1"/>
    <property type="molecule type" value="Genomic_DNA"/>
</dbReference>
<reference evidence="5 6" key="1">
    <citation type="journal article" date="2007" name="Int. J. Syst. Evol. Microbiol.">
        <title>Natronorubrum sulfidifaciens sp. nov., an extremely haloalkaliphilic archaeon isolated from Aiding salt lake in Xin-Jiang, China.</title>
        <authorList>
            <person name="Cui H.L."/>
            <person name="Tohty D."/>
            <person name="Liu H.C."/>
            <person name="Liu S.J."/>
            <person name="Oren A."/>
            <person name="Zhou P.J."/>
        </authorList>
    </citation>
    <scope>NUCLEOTIDE SEQUENCE [LARGE SCALE GENOMIC DNA]</scope>
    <source>
        <strain evidence="5 6">7-3</strain>
    </source>
</reference>
<dbReference type="Pfam" id="PF00106">
    <property type="entry name" value="adh_short"/>
    <property type="match status" value="1"/>
</dbReference>
<evidence type="ECO:0000256" key="3">
    <source>
        <dbReference type="RuleBase" id="RU000363"/>
    </source>
</evidence>
<dbReference type="PANTHER" id="PTHR43669:SF3">
    <property type="entry name" value="ALCOHOL DEHYDROGENASE, PUTATIVE (AFU_ORTHOLOGUE AFUA_3G03445)-RELATED"/>
    <property type="match status" value="1"/>
</dbReference>
<feature type="domain" description="Ketoreductase" evidence="4">
    <location>
        <begin position="7"/>
        <end position="188"/>
    </location>
</feature>
<dbReference type="InterPro" id="IPR002347">
    <property type="entry name" value="SDR_fam"/>
</dbReference>
<dbReference type="OrthoDB" id="7442at2157"/>